<dbReference type="InterPro" id="IPR015915">
    <property type="entry name" value="Kelch-typ_b-propeller"/>
</dbReference>
<name>A0AAV6VCA2_9ARAC</name>
<dbReference type="Pfam" id="PF01344">
    <property type="entry name" value="Kelch_1"/>
    <property type="match status" value="1"/>
</dbReference>
<evidence type="ECO:0000313" key="3">
    <source>
        <dbReference type="Proteomes" id="UP000827092"/>
    </source>
</evidence>
<organism evidence="2 3">
    <name type="scientific">Oedothorax gibbosus</name>
    <dbReference type="NCBI Taxonomy" id="931172"/>
    <lineage>
        <taxon>Eukaryota</taxon>
        <taxon>Metazoa</taxon>
        <taxon>Ecdysozoa</taxon>
        <taxon>Arthropoda</taxon>
        <taxon>Chelicerata</taxon>
        <taxon>Arachnida</taxon>
        <taxon>Araneae</taxon>
        <taxon>Araneomorphae</taxon>
        <taxon>Entelegynae</taxon>
        <taxon>Araneoidea</taxon>
        <taxon>Linyphiidae</taxon>
        <taxon>Erigoninae</taxon>
        <taxon>Oedothorax</taxon>
    </lineage>
</organism>
<accession>A0AAV6VCA2</accession>
<evidence type="ECO:0000256" key="1">
    <source>
        <dbReference type="ARBA" id="ARBA00022441"/>
    </source>
</evidence>
<evidence type="ECO:0000313" key="2">
    <source>
        <dbReference type="EMBL" id="KAG8193291.1"/>
    </source>
</evidence>
<dbReference type="GO" id="GO:0003682">
    <property type="term" value="F:chromatin binding"/>
    <property type="evidence" value="ECO:0007669"/>
    <property type="project" value="InterPro"/>
</dbReference>
<dbReference type="InterPro" id="IPR052637">
    <property type="entry name" value="KLHDC3-like"/>
</dbReference>
<dbReference type="InterPro" id="IPR006652">
    <property type="entry name" value="Kelch_1"/>
</dbReference>
<dbReference type="Proteomes" id="UP000827092">
    <property type="component" value="Unassembled WGS sequence"/>
</dbReference>
<protein>
    <recommendedName>
        <fullName evidence="4">Kelch domain-containing protein 3</fullName>
    </recommendedName>
</protein>
<dbReference type="SUPFAM" id="SSF117281">
    <property type="entry name" value="Kelch motif"/>
    <property type="match status" value="1"/>
</dbReference>
<gene>
    <name evidence="2" type="ORF">JTE90_003778</name>
</gene>
<dbReference type="AlphaFoldDB" id="A0AAV6VCA2"/>
<evidence type="ECO:0008006" key="4">
    <source>
        <dbReference type="Google" id="ProtNLM"/>
    </source>
</evidence>
<proteinExistence type="predicted"/>
<dbReference type="EMBL" id="JAFNEN010000125">
    <property type="protein sequence ID" value="KAG8193291.1"/>
    <property type="molecule type" value="Genomic_DNA"/>
</dbReference>
<reference evidence="2 3" key="1">
    <citation type="journal article" date="2022" name="Nat. Ecol. Evol.">
        <title>A masculinizing supergene underlies an exaggerated male reproductive morph in a spider.</title>
        <authorList>
            <person name="Hendrickx F."/>
            <person name="De Corte Z."/>
            <person name="Sonet G."/>
            <person name="Van Belleghem S.M."/>
            <person name="Kostlbacher S."/>
            <person name="Vangestel C."/>
        </authorList>
    </citation>
    <scope>NUCLEOTIDE SEQUENCE [LARGE SCALE GENOMIC DNA]</scope>
    <source>
        <strain evidence="2">W744_W776</strain>
    </source>
</reference>
<comment type="caution">
    <text evidence="2">The sequence shown here is derived from an EMBL/GenBank/DDBJ whole genome shotgun (WGS) entry which is preliminary data.</text>
</comment>
<dbReference type="GO" id="GO:0005737">
    <property type="term" value="C:cytoplasm"/>
    <property type="evidence" value="ECO:0007669"/>
    <property type="project" value="TreeGrafter"/>
</dbReference>
<keyword evidence="1" id="KW-0880">Kelch repeat</keyword>
<keyword evidence="3" id="KW-1185">Reference proteome</keyword>
<dbReference type="Pfam" id="PF24681">
    <property type="entry name" value="Kelch_KLHDC2_KLHL20_DRC7"/>
    <property type="match status" value="1"/>
</dbReference>
<dbReference type="Gene3D" id="2.120.10.80">
    <property type="entry name" value="Kelch-type beta propeller"/>
    <property type="match status" value="2"/>
</dbReference>
<sequence>MNKMKIYFFINIILKSKPSCVKLVLKKISVHSRISFRADMYWIQHLDNGLRRVNHAAVTIGNLIYSFGGYCSENDLSEFMDVCIFNTDSLNWYNIHYSPTGDIPPSLFGHSAVVYKNKVYIWGGISSHHQNLVSEKLYCFDVASLTWSVIEGTGHVPSPTDGHSACVIDNSMYVFGGFESISEVLVNSLYKLDLDTYKWERLWTKGTPPCPRDFHTASVIGRRMYIFGGRSYIDESAADEIYYNEIMYIDVDSLTWVKPLIISEEPRGRRSHSAAVYNGEIYVIGGCCPDYYAGVRHLNDVYKFNAESNFWTELNIKGDGPNPRRRHCSVVIGDRLFLFGGSSPKTLNLLVIDTPLTDTRLIEESDLFIMDLRPTLRRLCQLKVIEYGLENHFIPTRLKDELQHLKKSEAPIFDSPQQIVP</sequence>
<dbReference type="PANTHER" id="PTHR46461:SF1">
    <property type="entry name" value="KELCH DOMAIN-CONTAINING PROTEIN 3"/>
    <property type="match status" value="1"/>
</dbReference>
<dbReference type="PANTHER" id="PTHR46461">
    <property type="entry name" value="KELCH DOMAIN-CONTAINING PROTEIN 3"/>
    <property type="match status" value="1"/>
</dbReference>